<proteinExistence type="predicted"/>
<dbReference type="EMBL" id="CAADFG010000289">
    <property type="protein sequence ID" value="VFK02833.1"/>
    <property type="molecule type" value="Genomic_DNA"/>
</dbReference>
<evidence type="ECO:0000313" key="4">
    <source>
        <dbReference type="EMBL" id="VFK05831.1"/>
    </source>
</evidence>
<dbReference type="EMBL" id="CAADFJ010000305">
    <property type="protein sequence ID" value="VFK05831.1"/>
    <property type="molecule type" value="Genomic_DNA"/>
</dbReference>
<dbReference type="AlphaFoldDB" id="A0A450VDF0"/>
<gene>
    <name evidence="3" type="ORF">BECKH772A_GA0070896_102891</name>
    <name evidence="2" type="ORF">BECKH772B_GA0070898_102911</name>
    <name evidence="4" type="ORF">BECKH772C_GA0070978_103051</name>
</gene>
<evidence type="ECO:0000313" key="3">
    <source>
        <dbReference type="EMBL" id="VFK02833.1"/>
    </source>
</evidence>
<protein>
    <submittedName>
        <fullName evidence="3">Transposase DDE domain-containing protein</fullName>
    </submittedName>
</protein>
<evidence type="ECO:0000313" key="2">
    <source>
        <dbReference type="EMBL" id="VFK02614.1"/>
    </source>
</evidence>
<evidence type="ECO:0000259" key="1">
    <source>
        <dbReference type="Pfam" id="PF13612"/>
    </source>
</evidence>
<dbReference type="Pfam" id="PF13612">
    <property type="entry name" value="DDE_Tnp_1_3"/>
    <property type="match status" value="1"/>
</dbReference>
<feature type="domain" description="Transposase DDE" evidence="1">
    <location>
        <begin position="3"/>
        <end position="36"/>
    </location>
</feature>
<organism evidence="3">
    <name type="scientific">Candidatus Kentrum eta</name>
    <dbReference type="NCBI Taxonomy" id="2126337"/>
    <lineage>
        <taxon>Bacteria</taxon>
        <taxon>Pseudomonadati</taxon>
        <taxon>Pseudomonadota</taxon>
        <taxon>Gammaproteobacteria</taxon>
        <taxon>Candidatus Kentrum</taxon>
    </lineage>
</organism>
<name>A0A450VDF0_9GAMM</name>
<dbReference type="InterPro" id="IPR025668">
    <property type="entry name" value="Tnp_DDE_dom"/>
</dbReference>
<sequence>MPLVDKILLRKRSIIETINDQLKNVSQIEHTRYRSVPNLLLNLNSCLDWLQLGNYKNL</sequence>
<dbReference type="EMBL" id="CAADFI010000291">
    <property type="protein sequence ID" value="VFK02614.1"/>
    <property type="molecule type" value="Genomic_DNA"/>
</dbReference>
<reference evidence="3" key="1">
    <citation type="submission" date="2019-02" db="EMBL/GenBank/DDBJ databases">
        <authorList>
            <person name="Gruber-Vodicka R. H."/>
            <person name="Seah K. B. B."/>
        </authorList>
    </citation>
    <scope>NUCLEOTIDE SEQUENCE</scope>
    <source>
        <strain evidence="4">BECK_SA2B12</strain>
        <strain evidence="3">BECK_SA2B15</strain>
        <strain evidence="2">BECK_SA2B20</strain>
    </source>
</reference>
<accession>A0A450VDF0</accession>